<accession>A0A2A5RZ49</accession>
<feature type="transmembrane region" description="Helical" evidence="1">
    <location>
        <begin position="21"/>
        <end position="42"/>
    </location>
</feature>
<evidence type="ECO:0000313" key="2">
    <source>
        <dbReference type="EMBL" id="PCS06526.1"/>
    </source>
</evidence>
<comment type="caution">
    <text evidence="2">The sequence shown here is derived from an EMBL/GenBank/DDBJ whole genome shotgun (WGS) entry which is preliminary data.</text>
</comment>
<keyword evidence="1" id="KW-0472">Membrane</keyword>
<gene>
    <name evidence="2" type="ORF">RU87_GL001735</name>
</gene>
<keyword evidence="1" id="KW-1133">Transmembrane helix</keyword>
<keyword evidence="3" id="KW-1185">Reference proteome</keyword>
<evidence type="ECO:0000313" key="3">
    <source>
        <dbReference type="Proteomes" id="UP000242246"/>
    </source>
</evidence>
<keyword evidence="1" id="KW-0812">Transmembrane</keyword>
<evidence type="ECO:0000256" key="1">
    <source>
        <dbReference type="SAM" id="Phobius"/>
    </source>
</evidence>
<protein>
    <submittedName>
        <fullName evidence="2">Uncharacterized protein</fullName>
    </submittedName>
</protein>
<organism evidence="2 3">
    <name type="scientific">Pseudolactococcus plantarum</name>
    <dbReference type="NCBI Taxonomy" id="1365"/>
    <lineage>
        <taxon>Bacteria</taxon>
        <taxon>Bacillati</taxon>
        <taxon>Bacillota</taxon>
        <taxon>Bacilli</taxon>
        <taxon>Lactobacillales</taxon>
        <taxon>Streptococcaceae</taxon>
        <taxon>Pseudolactococcus</taxon>
    </lineage>
</organism>
<dbReference type="AlphaFoldDB" id="A0A2A5RZ49"/>
<reference evidence="2 3" key="1">
    <citation type="submission" date="2014-12" db="EMBL/GenBank/DDBJ databases">
        <title>Draft genome sequences of 10 type strains of Lactococcus.</title>
        <authorList>
            <person name="Sun Z."/>
            <person name="Zhong Z."/>
            <person name="Liu W."/>
            <person name="Zhang W."/>
            <person name="Zhang H."/>
        </authorList>
    </citation>
    <scope>NUCLEOTIDE SEQUENCE [LARGE SCALE GENOMIC DNA]</scope>
    <source>
        <strain evidence="2 3">DSM 20686</strain>
    </source>
</reference>
<sequence>MSAKKLLQSRDISPVKLLVNEVIFVFVLLALVISICYVYRIYFSLI</sequence>
<dbReference type="EMBL" id="JXJX01000008">
    <property type="protein sequence ID" value="PCS06526.1"/>
    <property type="molecule type" value="Genomic_DNA"/>
</dbReference>
<proteinExistence type="predicted"/>
<name>A0A2A5RZ49_9LACT</name>
<dbReference type="Proteomes" id="UP000242246">
    <property type="component" value="Unassembled WGS sequence"/>
</dbReference>